<dbReference type="Gene3D" id="1.10.20.10">
    <property type="entry name" value="Histone, subunit A"/>
    <property type="match status" value="1"/>
</dbReference>
<keyword evidence="5" id="KW-0804">Transcription</keyword>
<dbReference type="GO" id="GO:0000978">
    <property type="term" value="F:RNA polymerase II cis-regulatory region sequence-specific DNA binding"/>
    <property type="evidence" value="ECO:0007669"/>
    <property type="project" value="TreeGrafter"/>
</dbReference>
<proteinExistence type="inferred from homology"/>
<dbReference type="InterPro" id="IPR007125">
    <property type="entry name" value="H2A/H2B/H3"/>
</dbReference>
<dbReference type="InterPro" id="IPR009072">
    <property type="entry name" value="Histone-fold"/>
</dbReference>
<keyword evidence="11" id="KW-1185">Reference proteome</keyword>
<evidence type="ECO:0000256" key="8">
    <source>
        <dbReference type="SAM" id="MobiDB-lite"/>
    </source>
</evidence>
<evidence type="ECO:0000259" key="9">
    <source>
        <dbReference type="Pfam" id="PF00125"/>
    </source>
</evidence>
<dbReference type="OrthoDB" id="1272441at2759"/>
<sequence length="338" mass="37775">MNHQNGFYPDPDLQQSSSISSSSSPDPDPGPSYQIQPSYLTSIRDIGTNDERGIGIDGGTGVMGNLVFQDLHAFLEMFWARWTEEMERDEPDFRVYNLPLARIKKVMKSDEEVKMISAEVPVMFAKACEGRAWLIAESNKRRTLQKSDVAAAIAHSDMFDFLIDIVPRDDNDITSHPPPHHPPPPQQQQRLSSPLQDTLLEPISPTLTSGPSGNSFKHPHDHNFITSPDIRPDGKRVKSNMDHHAERENIGGNIDGNDKVRLNGGKYINGDQTHGYGNGYEYEYRTQRVDGHGGDEVDMGRLNGGNRIRVNGYISQDEDEEIEGDALYNQFVSQVSDG</sequence>
<comment type="caution">
    <text evidence="10">The sequence shown here is derived from an EMBL/GenBank/DDBJ whole genome shotgun (WGS) entry which is preliminary data.</text>
</comment>
<dbReference type="InParanoid" id="A0A4Q1BFY7"/>
<dbReference type="PANTHER" id="PTHR10252">
    <property type="entry name" value="HISTONE-LIKE TRANSCRIPTION FACTOR CCAAT-RELATED"/>
    <property type="match status" value="1"/>
</dbReference>
<dbReference type="GO" id="GO:0001228">
    <property type="term" value="F:DNA-binding transcription activator activity, RNA polymerase II-specific"/>
    <property type="evidence" value="ECO:0007669"/>
    <property type="project" value="TreeGrafter"/>
</dbReference>
<accession>A0A4Q1BFY7</accession>
<evidence type="ECO:0000256" key="4">
    <source>
        <dbReference type="ARBA" id="ARBA00023159"/>
    </source>
</evidence>
<feature type="region of interest" description="Disordered" evidence="8">
    <location>
        <begin position="170"/>
        <end position="193"/>
    </location>
</feature>
<dbReference type="EMBL" id="SDIL01000120">
    <property type="protein sequence ID" value="RXK35821.1"/>
    <property type="molecule type" value="Genomic_DNA"/>
</dbReference>
<keyword evidence="6" id="KW-0539">Nucleus</keyword>
<evidence type="ECO:0000313" key="11">
    <source>
        <dbReference type="Proteomes" id="UP000289152"/>
    </source>
</evidence>
<comment type="similarity">
    <text evidence="7">Belongs to the NFYC/HAP5 subunit family.</text>
</comment>
<name>A0A4Q1BFY7_TREME</name>
<dbReference type="FunFam" id="1.10.20.10:FF:000062">
    <property type="entry name" value="Nuclear transcription factor Y subunit C"/>
    <property type="match status" value="1"/>
</dbReference>
<evidence type="ECO:0000256" key="7">
    <source>
        <dbReference type="ARBA" id="ARBA00038129"/>
    </source>
</evidence>
<dbReference type="Proteomes" id="UP000289152">
    <property type="component" value="Unassembled WGS sequence"/>
</dbReference>
<dbReference type="InterPro" id="IPR050568">
    <property type="entry name" value="Transcr_DNA_Rep_Reg"/>
</dbReference>
<evidence type="ECO:0000313" key="10">
    <source>
        <dbReference type="EMBL" id="RXK35821.1"/>
    </source>
</evidence>
<evidence type="ECO:0000256" key="2">
    <source>
        <dbReference type="ARBA" id="ARBA00023015"/>
    </source>
</evidence>
<evidence type="ECO:0000256" key="5">
    <source>
        <dbReference type="ARBA" id="ARBA00023163"/>
    </source>
</evidence>
<gene>
    <name evidence="10" type="ORF">M231_06915</name>
</gene>
<keyword evidence="2" id="KW-0805">Transcription regulation</keyword>
<evidence type="ECO:0000256" key="6">
    <source>
        <dbReference type="ARBA" id="ARBA00023242"/>
    </source>
</evidence>
<dbReference type="VEuPathDB" id="FungiDB:TREMEDRAFT_45482"/>
<feature type="region of interest" description="Disordered" evidence="8">
    <location>
        <begin position="1"/>
        <end position="36"/>
    </location>
</feature>
<dbReference type="CDD" id="cd22908">
    <property type="entry name" value="HFD_NFYC-like"/>
    <property type="match status" value="1"/>
</dbReference>
<reference evidence="10 11" key="1">
    <citation type="submission" date="2016-06" db="EMBL/GenBank/DDBJ databases">
        <title>Evolution of pathogenesis and genome organization in the Tremellales.</title>
        <authorList>
            <person name="Cuomo C."/>
            <person name="Litvintseva A."/>
            <person name="Heitman J."/>
            <person name="Chen Y."/>
            <person name="Sun S."/>
            <person name="Springer D."/>
            <person name="Dromer F."/>
            <person name="Young S."/>
            <person name="Zeng Q."/>
            <person name="Chapman S."/>
            <person name="Gujja S."/>
            <person name="Saif S."/>
            <person name="Birren B."/>
        </authorList>
    </citation>
    <scope>NUCLEOTIDE SEQUENCE [LARGE SCALE GENOMIC DNA]</scope>
    <source>
        <strain evidence="10 11">ATCC 28783</strain>
    </source>
</reference>
<keyword evidence="4" id="KW-0010">Activator</keyword>
<organism evidence="10 11">
    <name type="scientific">Tremella mesenterica</name>
    <name type="common">Jelly fungus</name>
    <dbReference type="NCBI Taxonomy" id="5217"/>
    <lineage>
        <taxon>Eukaryota</taxon>
        <taxon>Fungi</taxon>
        <taxon>Dikarya</taxon>
        <taxon>Basidiomycota</taxon>
        <taxon>Agaricomycotina</taxon>
        <taxon>Tremellomycetes</taxon>
        <taxon>Tremellales</taxon>
        <taxon>Tremellaceae</taxon>
        <taxon>Tremella</taxon>
    </lineage>
</organism>
<evidence type="ECO:0000256" key="3">
    <source>
        <dbReference type="ARBA" id="ARBA00023125"/>
    </source>
</evidence>
<comment type="subcellular location">
    <subcellularLocation>
        <location evidence="1">Nucleus</location>
    </subcellularLocation>
</comment>
<protein>
    <recommendedName>
        <fullName evidence="9">Core Histone H2A/H2B/H3 domain-containing protein</fullName>
    </recommendedName>
</protein>
<dbReference type="PANTHER" id="PTHR10252:SF8">
    <property type="entry name" value="NUCLEAR TRANSCRIPTION FACTOR Y SUBUNIT GAMMA"/>
    <property type="match status" value="1"/>
</dbReference>
<dbReference type="AlphaFoldDB" id="A0A4Q1BFY7"/>
<dbReference type="GO" id="GO:0046982">
    <property type="term" value="F:protein heterodimerization activity"/>
    <property type="evidence" value="ECO:0007669"/>
    <property type="project" value="InterPro"/>
</dbReference>
<evidence type="ECO:0000256" key="1">
    <source>
        <dbReference type="ARBA" id="ARBA00004123"/>
    </source>
</evidence>
<feature type="compositionally biased region" description="Low complexity" evidence="8">
    <location>
        <begin position="9"/>
        <end position="25"/>
    </location>
</feature>
<feature type="domain" description="Core Histone H2A/H2B/H3" evidence="9">
    <location>
        <begin position="89"/>
        <end position="153"/>
    </location>
</feature>
<dbReference type="GO" id="GO:0016602">
    <property type="term" value="C:CCAAT-binding factor complex"/>
    <property type="evidence" value="ECO:0007669"/>
    <property type="project" value="TreeGrafter"/>
</dbReference>
<keyword evidence="3" id="KW-0238">DNA-binding</keyword>
<dbReference type="STRING" id="5217.A0A4Q1BFY7"/>
<feature type="compositionally biased region" description="Pro residues" evidence="8">
    <location>
        <begin position="176"/>
        <end position="186"/>
    </location>
</feature>
<dbReference type="Pfam" id="PF00125">
    <property type="entry name" value="Histone"/>
    <property type="match status" value="1"/>
</dbReference>
<dbReference type="SUPFAM" id="SSF47113">
    <property type="entry name" value="Histone-fold"/>
    <property type="match status" value="1"/>
</dbReference>